<protein>
    <submittedName>
        <fullName evidence="1">Uncharacterized protein</fullName>
    </submittedName>
</protein>
<evidence type="ECO:0000313" key="2">
    <source>
        <dbReference type="Proteomes" id="UP000697802"/>
    </source>
</evidence>
<name>A0ABX0GNS8_9GAMM</name>
<reference evidence="1 2" key="1">
    <citation type="submission" date="2018-02" db="EMBL/GenBank/DDBJ databases">
        <authorList>
            <person name="Machado R.A."/>
        </authorList>
    </citation>
    <scope>NUCLEOTIDE SEQUENCE [LARGE SCALE GENOMIC DNA]</scope>
    <source>
        <strain evidence="1 2">T327</strain>
    </source>
</reference>
<dbReference type="Pfam" id="PF13148">
    <property type="entry name" value="DUF3987"/>
    <property type="match status" value="1"/>
</dbReference>
<organism evidence="1 2">
    <name type="scientific">Photorhabdus tasmaniensis</name>
    <dbReference type="NCBI Taxonomy" id="1004159"/>
    <lineage>
        <taxon>Bacteria</taxon>
        <taxon>Pseudomonadati</taxon>
        <taxon>Pseudomonadota</taxon>
        <taxon>Gammaproteobacteria</taxon>
        <taxon>Enterobacterales</taxon>
        <taxon>Morganellaceae</taxon>
        <taxon>Photorhabdus</taxon>
    </lineage>
</organism>
<sequence>MQGRAQKPCFSLQCRYSRVGGKKNSGNLLLKPVLECQQKHLKGYEEKKNIYEADLRVWKLIEKTIARQIRKKQETGKDSTSEQGKMKLHFINKPLPPKRPKLLYSDATPEAIMQGLYESVGTTGLISDEGGVIFNGRAMGNTPRFNQLWDGGCVDVERKGYRQIIDGVRFMVLIMTQKNELALFRKKHGARILGNGFFARCLWTVTKSTQGVRTHQSDVLDDTSALDKFYKRIDELLEQTLGSHAPRSTFFC</sequence>
<proteinExistence type="predicted"/>
<accession>A0ABX0GNS8</accession>
<gene>
    <name evidence="1" type="ORF">C5471_19900</name>
</gene>
<dbReference type="Proteomes" id="UP000697802">
    <property type="component" value="Unassembled WGS sequence"/>
</dbReference>
<dbReference type="EMBL" id="PUJU01000057">
    <property type="protein sequence ID" value="NHB89841.1"/>
    <property type="molecule type" value="Genomic_DNA"/>
</dbReference>
<comment type="caution">
    <text evidence="1">The sequence shown here is derived from an EMBL/GenBank/DDBJ whole genome shotgun (WGS) entry which is preliminary data.</text>
</comment>
<evidence type="ECO:0000313" key="1">
    <source>
        <dbReference type="EMBL" id="NHB89841.1"/>
    </source>
</evidence>
<keyword evidence="2" id="KW-1185">Reference proteome</keyword>
<dbReference type="InterPro" id="IPR025048">
    <property type="entry name" value="DUF3987"/>
</dbReference>